<evidence type="ECO:0000256" key="1">
    <source>
        <dbReference type="ARBA" id="ARBA00004651"/>
    </source>
</evidence>
<dbReference type="CDD" id="cd11386">
    <property type="entry name" value="MCP_signal"/>
    <property type="match status" value="1"/>
</dbReference>
<reference evidence="13" key="1">
    <citation type="submission" date="2012-06" db="EMBL/GenBank/DDBJ databases">
        <title>Complete sequence of Desulfitobacterium dehalogenans ATCC 51507.</title>
        <authorList>
            <person name="Lucas S."/>
            <person name="Han J."/>
            <person name="Lapidus A."/>
            <person name="Cheng J.-F."/>
            <person name="Goodwin L."/>
            <person name="Pitluck S."/>
            <person name="Peters L."/>
            <person name="Ovchinnikova G."/>
            <person name="Teshima H."/>
            <person name="Detter J.C."/>
            <person name="Han C."/>
            <person name="Tapia R."/>
            <person name="Land M."/>
            <person name="Hauser L."/>
            <person name="Kyrpides N."/>
            <person name="Ivanova N."/>
            <person name="Pagani I."/>
            <person name="Kruse T."/>
            <person name="de Vos W.M."/>
            <person name="Smidt H."/>
            <person name="Woyke T."/>
        </authorList>
    </citation>
    <scope>NUCLEOTIDE SEQUENCE [LARGE SCALE GENOMIC DNA]</scope>
    <source>
        <strain evidence="13">ATCC 51507 / DSM 9161 / JW/IU-DC1</strain>
    </source>
</reference>
<accession>I4A5K2</accession>
<dbReference type="SMART" id="SM00304">
    <property type="entry name" value="HAMP"/>
    <property type="match status" value="1"/>
</dbReference>
<dbReference type="SMART" id="SM00283">
    <property type="entry name" value="MA"/>
    <property type="match status" value="1"/>
</dbReference>
<dbReference type="EMBL" id="CP003348">
    <property type="protein sequence ID" value="AFL99236.1"/>
    <property type="molecule type" value="Genomic_DNA"/>
</dbReference>
<dbReference type="CDD" id="cd06225">
    <property type="entry name" value="HAMP"/>
    <property type="match status" value="1"/>
</dbReference>
<keyword evidence="13" id="KW-1185">Reference proteome</keyword>
<dbReference type="InterPro" id="IPR004089">
    <property type="entry name" value="MCPsignal_dom"/>
</dbReference>
<dbReference type="PROSITE" id="PS50885">
    <property type="entry name" value="HAMP"/>
    <property type="match status" value="1"/>
</dbReference>
<keyword evidence="2" id="KW-1003">Cell membrane</keyword>
<dbReference type="Gene3D" id="6.10.340.10">
    <property type="match status" value="1"/>
</dbReference>
<evidence type="ECO:0000259" key="10">
    <source>
        <dbReference type="PROSITE" id="PS50111"/>
    </source>
</evidence>
<dbReference type="RefSeq" id="WP_014792730.1">
    <property type="nucleotide sequence ID" value="NC_018017.1"/>
</dbReference>
<keyword evidence="5 9" id="KW-0472">Membrane</keyword>
<keyword evidence="3 9" id="KW-0812">Transmembrane</keyword>
<dbReference type="STRING" id="756499.Desde_0789"/>
<evidence type="ECO:0000256" key="2">
    <source>
        <dbReference type="ARBA" id="ARBA00022475"/>
    </source>
</evidence>
<evidence type="ECO:0000256" key="4">
    <source>
        <dbReference type="ARBA" id="ARBA00022989"/>
    </source>
</evidence>
<keyword evidence="6 8" id="KW-0807">Transducer</keyword>
<dbReference type="InterPro" id="IPR033480">
    <property type="entry name" value="sCache_2"/>
</dbReference>
<feature type="domain" description="HAMP" evidence="11">
    <location>
        <begin position="136"/>
        <end position="189"/>
    </location>
</feature>
<comment type="subcellular location">
    <subcellularLocation>
        <location evidence="1">Cell membrane</location>
        <topology evidence="1">Multi-pass membrane protein</topology>
    </subcellularLocation>
</comment>
<dbReference type="SUPFAM" id="SSF58104">
    <property type="entry name" value="Methyl-accepting chemotaxis protein (MCP) signaling domain"/>
    <property type="match status" value="1"/>
</dbReference>
<reference evidence="12 13" key="2">
    <citation type="journal article" date="2015" name="J. Bacteriol.">
        <title>Genomic, proteomic, and biochemical analysis of the organohalide respiratory pathway in Desulfitobacterium dehalogenans.</title>
        <authorList>
            <person name="Kruse T."/>
            <person name="van de Pas B.A."/>
            <person name="Atteia A."/>
            <person name="Krab K."/>
            <person name="Hagen W.R."/>
            <person name="Goodwin L."/>
            <person name="Chain P."/>
            <person name="Boeren S."/>
            <person name="Maphosa F."/>
            <person name="Schraa G."/>
            <person name="de Vos W.M."/>
            <person name="van der Oost J."/>
            <person name="Smidt H."/>
            <person name="Stams A.J."/>
        </authorList>
    </citation>
    <scope>NUCLEOTIDE SEQUENCE [LARGE SCALE GENOMIC DNA]</scope>
    <source>
        <strain evidence="13">ATCC 51507 / DSM 9161 / JW/IU-DC1</strain>
    </source>
</reference>
<evidence type="ECO:0000256" key="6">
    <source>
        <dbReference type="ARBA" id="ARBA00023224"/>
    </source>
</evidence>
<feature type="domain" description="Methyl-accepting transducer" evidence="10">
    <location>
        <begin position="208"/>
        <end position="479"/>
    </location>
</feature>
<gene>
    <name evidence="12" type="ordered locus">Desde_0789</name>
</gene>
<sequence>MFWADTYDGYFIASGVGGTAPGTLRTEFQDAKENYFVQTFLENARKPEGGYSEYYYPRPKDVDPSQTPLPKRSYSAGFDSWGWAIGTGNYVDDIEQKIANYEVELNAEQNRELWFTILGYIAILLTSILSSLYINHRITKRITPMSETAKAIAQGKLSVEKFNITGMDSISELGESLNRMVDNLNEVVTMTKASSDNVAATAEEMNQGLDQSAQTSEQIVRSISEVAEGTTRQEALVRDAFQAVGEVSATMATMIESSKQMAGKSREVADSANKGEESILRTIDQMHSIEKTVSKSAEVVKILGENSTQISGIVDTIGGIASQTNLLALNAAIEAARAGEAGSGFAVVADEVRKLAEQSTEATAQIADLIQLIQTETENAISAMDDGIKEVKTGTLVVNDAGEAFKGIKGLIEEMSSEIEKTVEQIQFSSEANQHVVSIMDEVNAITDAIAFEVSHILTGTEEQSASMEEIASSSEALATMAEDLKRIVSKFEN</sequence>
<dbReference type="PANTHER" id="PTHR32089:SF112">
    <property type="entry name" value="LYSOZYME-LIKE PROTEIN-RELATED"/>
    <property type="match status" value="1"/>
</dbReference>
<keyword evidence="4 9" id="KW-1133">Transmembrane helix</keyword>
<evidence type="ECO:0000256" key="8">
    <source>
        <dbReference type="PROSITE-ProRule" id="PRU00284"/>
    </source>
</evidence>
<evidence type="ECO:0000256" key="5">
    <source>
        <dbReference type="ARBA" id="ARBA00023136"/>
    </source>
</evidence>
<dbReference type="AlphaFoldDB" id="I4A5K2"/>
<dbReference type="Pfam" id="PF00015">
    <property type="entry name" value="MCPsignal"/>
    <property type="match status" value="1"/>
</dbReference>
<dbReference type="PANTHER" id="PTHR32089">
    <property type="entry name" value="METHYL-ACCEPTING CHEMOTAXIS PROTEIN MCPB"/>
    <property type="match status" value="1"/>
</dbReference>
<dbReference type="OrthoDB" id="9810264at2"/>
<dbReference type="Pfam" id="PF00672">
    <property type="entry name" value="HAMP"/>
    <property type="match status" value="1"/>
</dbReference>
<evidence type="ECO:0000256" key="7">
    <source>
        <dbReference type="ARBA" id="ARBA00029447"/>
    </source>
</evidence>
<evidence type="ECO:0000259" key="11">
    <source>
        <dbReference type="PROSITE" id="PS50885"/>
    </source>
</evidence>
<dbReference type="GO" id="GO:0005886">
    <property type="term" value="C:plasma membrane"/>
    <property type="evidence" value="ECO:0007669"/>
    <property type="project" value="UniProtKB-SubCell"/>
</dbReference>
<evidence type="ECO:0000256" key="9">
    <source>
        <dbReference type="SAM" id="Phobius"/>
    </source>
</evidence>
<dbReference type="Gene3D" id="1.10.287.950">
    <property type="entry name" value="Methyl-accepting chemotaxis protein"/>
    <property type="match status" value="1"/>
</dbReference>
<comment type="similarity">
    <text evidence="7">Belongs to the methyl-accepting chemotaxis (MCP) protein family.</text>
</comment>
<dbReference type="eggNOG" id="COG0840">
    <property type="taxonomic scope" value="Bacteria"/>
</dbReference>
<dbReference type="InterPro" id="IPR003660">
    <property type="entry name" value="HAMP_dom"/>
</dbReference>
<dbReference type="Pfam" id="PF17200">
    <property type="entry name" value="sCache_2"/>
    <property type="match status" value="1"/>
</dbReference>
<dbReference type="Proteomes" id="UP000006053">
    <property type="component" value="Chromosome"/>
</dbReference>
<dbReference type="HOGENOM" id="CLU_000445_107_19_9"/>
<organism evidence="12 13">
    <name type="scientific">Desulfitobacterium dehalogenans (strain ATCC 51507 / DSM 9161 / JW/IU-DC1)</name>
    <dbReference type="NCBI Taxonomy" id="756499"/>
    <lineage>
        <taxon>Bacteria</taxon>
        <taxon>Bacillati</taxon>
        <taxon>Bacillota</taxon>
        <taxon>Clostridia</taxon>
        <taxon>Eubacteriales</taxon>
        <taxon>Desulfitobacteriaceae</taxon>
        <taxon>Desulfitobacterium</taxon>
    </lineage>
</organism>
<name>I4A5K2_DESDJ</name>
<protein>
    <submittedName>
        <fullName evidence="12">Methyl-accepting chemotaxis protein</fullName>
    </submittedName>
</protein>
<evidence type="ECO:0000313" key="13">
    <source>
        <dbReference type="Proteomes" id="UP000006053"/>
    </source>
</evidence>
<dbReference type="Gene3D" id="3.30.450.20">
    <property type="entry name" value="PAS domain"/>
    <property type="match status" value="1"/>
</dbReference>
<dbReference type="GO" id="GO:0007165">
    <property type="term" value="P:signal transduction"/>
    <property type="evidence" value="ECO:0007669"/>
    <property type="project" value="UniProtKB-KW"/>
</dbReference>
<proteinExistence type="inferred from homology"/>
<dbReference type="PROSITE" id="PS50111">
    <property type="entry name" value="CHEMOTAXIS_TRANSDUC_2"/>
    <property type="match status" value="1"/>
</dbReference>
<evidence type="ECO:0000313" key="12">
    <source>
        <dbReference type="EMBL" id="AFL99236.1"/>
    </source>
</evidence>
<feature type="transmembrane region" description="Helical" evidence="9">
    <location>
        <begin position="113"/>
        <end position="134"/>
    </location>
</feature>
<dbReference type="KEGG" id="ddh:Desde_0789"/>
<evidence type="ECO:0000256" key="3">
    <source>
        <dbReference type="ARBA" id="ARBA00022692"/>
    </source>
</evidence>